<keyword evidence="5" id="KW-0378">Hydrolase</keyword>
<proteinExistence type="inferred from homology"/>
<evidence type="ECO:0000256" key="3">
    <source>
        <dbReference type="ARBA" id="ARBA00022722"/>
    </source>
</evidence>
<evidence type="ECO:0000313" key="7">
    <source>
        <dbReference type="EMBL" id="PQJ10434.1"/>
    </source>
</evidence>
<keyword evidence="4" id="KW-0547">Nucleotide-binding</keyword>
<evidence type="ECO:0000256" key="1">
    <source>
        <dbReference type="ARBA" id="ARBA00022553"/>
    </source>
</evidence>
<reference evidence="7 8" key="1">
    <citation type="submission" date="2018-01" db="EMBL/GenBank/DDBJ databases">
        <title>A novel member of the phylum Bacteroidetes isolated from glacier ice.</title>
        <authorList>
            <person name="Liu Q."/>
            <person name="Xin Y.-H."/>
        </authorList>
    </citation>
    <scope>NUCLEOTIDE SEQUENCE [LARGE SCALE GENOMIC DNA]</scope>
    <source>
        <strain evidence="7 8">RB1R16</strain>
    </source>
</reference>
<dbReference type="GO" id="GO:0000166">
    <property type="term" value="F:nucleotide binding"/>
    <property type="evidence" value="ECO:0007669"/>
    <property type="project" value="UniProtKB-KW"/>
</dbReference>
<dbReference type="RefSeq" id="WP_105039162.1">
    <property type="nucleotide sequence ID" value="NZ_PPSL01000003.1"/>
</dbReference>
<keyword evidence="3" id="KW-0540">Nuclease</keyword>
<comment type="similarity">
    <text evidence="6">Belongs to the HepT RNase toxin family.</text>
</comment>
<evidence type="ECO:0000256" key="2">
    <source>
        <dbReference type="ARBA" id="ARBA00022649"/>
    </source>
</evidence>
<dbReference type="PANTHER" id="PTHR34139">
    <property type="entry name" value="UPF0331 PROTEIN MJ0127"/>
    <property type="match status" value="1"/>
</dbReference>
<dbReference type="Proteomes" id="UP000239872">
    <property type="component" value="Unassembled WGS sequence"/>
</dbReference>
<dbReference type="AlphaFoldDB" id="A0A2S7SUL1"/>
<dbReference type="InterPro" id="IPR051813">
    <property type="entry name" value="HepT_RNase_toxin"/>
</dbReference>
<dbReference type="GO" id="GO:0110001">
    <property type="term" value="C:toxin-antitoxin complex"/>
    <property type="evidence" value="ECO:0007669"/>
    <property type="project" value="InterPro"/>
</dbReference>
<dbReference type="GO" id="GO:0004540">
    <property type="term" value="F:RNA nuclease activity"/>
    <property type="evidence" value="ECO:0007669"/>
    <property type="project" value="InterPro"/>
</dbReference>
<dbReference type="Pfam" id="PF01934">
    <property type="entry name" value="HepT-like"/>
    <property type="match status" value="1"/>
</dbReference>
<dbReference type="InterPro" id="IPR008201">
    <property type="entry name" value="HepT-like"/>
</dbReference>
<dbReference type="OrthoDB" id="955324at2"/>
<protein>
    <submittedName>
        <fullName evidence="7">DUF86 domain-containing protein</fullName>
    </submittedName>
</protein>
<keyword evidence="8" id="KW-1185">Reference proteome</keyword>
<sequence length="120" mass="14073">MKGRLGNKVRIIHILESIEEIQDAVKGHTFDSFQNERILQMAVVKWFEIIGEAANHLTNELKEKHPDIKWRDIIGLRNVLVHEYFIIDYEAIWQAMSFLAELKKTLQAINLDLNDNFLTN</sequence>
<keyword evidence="1" id="KW-0597">Phosphoprotein</keyword>
<gene>
    <name evidence="7" type="ORF">CJD36_010680</name>
</gene>
<dbReference type="PANTHER" id="PTHR34139:SF1">
    <property type="entry name" value="RNASE MJ1380-RELATED"/>
    <property type="match status" value="1"/>
</dbReference>
<evidence type="ECO:0000256" key="4">
    <source>
        <dbReference type="ARBA" id="ARBA00022741"/>
    </source>
</evidence>
<dbReference type="EMBL" id="PPSL01000003">
    <property type="protein sequence ID" value="PQJ10434.1"/>
    <property type="molecule type" value="Genomic_DNA"/>
</dbReference>
<comment type="caution">
    <text evidence="7">The sequence shown here is derived from an EMBL/GenBank/DDBJ whole genome shotgun (WGS) entry which is preliminary data.</text>
</comment>
<evidence type="ECO:0000256" key="5">
    <source>
        <dbReference type="ARBA" id="ARBA00022801"/>
    </source>
</evidence>
<dbReference type="GO" id="GO:0016787">
    <property type="term" value="F:hydrolase activity"/>
    <property type="evidence" value="ECO:0007669"/>
    <property type="project" value="UniProtKB-KW"/>
</dbReference>
<evidence type="ECO:0000256" key="6">
    <source>
        <dbReference type="ARBA" id="ARBA00024207"/>
    </source>
</evidence>
<dbReference type="Gene3D" id="1.20.120.580">
    <property type="entry name" value="bsu32300-like"/>
    <property type="match status" value="1"/>
</dbReference>
<keyword evidence="2" id="KW-1277">Toxin-antitoxin system</keyword>
<name>A0A2S7SUL1_9BACT</name>
<dbReference type="InterPro" id="IPR037038">
    <property type="entry name" value="HepT-like_sf"/>
</dbReference>
<organism evidence="7 8">
    <name type="scientific">Flavipsychrobacter stenotrophus</name>
    <dbReference type="NCBI Taxonomy" id="2077091"/>
    <lineage>
        <taxon>Bacteria</taxon>
        <taxon>Pseudomonadati</taxon>
        <taxon>Bacteroidota</taxon>
        <taxon>Chitinophagia</taxon>
        <taxon>Chitinophagales</taxon>
        <taxon>Chitinophagaceae</taxon>
        <taxon>Flavipsychrobacter</taxon>
    </lineage>
</organism>
<evidence type="ECO:0000313" key="8">
    <source>
        <dbReference type="Proteomes" id="UP000239872"/>
    </source>
</evidence>
<accession>A0A2S7SUL1</accession>